<accession>A0A1E5UCG2</accession>
<dbReference type="PATRIC" id="fig|237258.4.peg.604"/>
<dbReference type="Pfam" id="PF02021">
    <property type="entry name" value="UPF0102"/>
    <property type="match status" value="1"/>
</dbReference>
<organism evidence="3 4">
    <name type="scientific">Cloacibacterium normanense</name>
    <dbReference type="NCBI Taxonomy" id="237258"/>
    <lineage>
        <taxon>Bacteria</taxon>
        <taxon>Pseudomonadati</taxon>
        <taxon>Bacteroidota</taxon>
        <taxon>Flavobacteriia</taxon>
        <taxon>Flavobacteriales</taxon>
        <taxon>Weeksellaceae</taxon>
    </lineage>
</organism>
<protein>
    <recommendedName>
        <fullName evidence="2">UPF0102 protein BHF72_0422</fullName>
    </recommendedName>
</protein>
<dbReference type="EMBL" id="MKGI01000076">
    <property type="protein sequence ID" value="OEL10599.1"/>
    <property type="molecule type" value="Genomic_DNA"/>
</dbReference>
<dbReference type="Proteomes" id="UP000095601">
    <property type="component" value="Unassembled WGS sequence"/>
</dbReference>
<dbReference type="CDD" id="cd20736">
    <property type="entry name" value="PoNe_Nuclease"/>
    <property type="match status" value="1"/>
</dbReference>
<dbReference type="SUPFAM" id="SSF52980">
    <property type="entry name" value="Restriction endonuclease-like"/>
    <property type="match status" value="1"/>
</dbReference>
<dbReference type="HAMAP" id="MF_00048">
    <property type="entry name" value="UPF0102"/>
    <property type="match status" value="1"/>
</dbReference>
<dbReference type="STRING" id="237258.SAMN04489756_104123"/>
<comment type="caution">
    <text evidence="3">The sequence shown here is derived from an EMBL/GenBank/DDBJ whole genome shotgun (WGS) entry which is preliminary data.</text>
</comment>
<evidence type="ECO:0000256" key="1">
    <source>
        <dbReference type="ARBA" id="ARBA00006738"/>
    </source>
</evidence>
<dbReference type="InterPro" id="IPR003509">
    <property type="entry name" value="UPF0102_YraN-like"/>
</dbReference>
<gene>
    <name evidence="3" type="ORF">BHF72_0422</name>
</gene>
<dbReference type="PANTHER" id="PTHR34039:SF1">
    <property type="entry name" value="UPF0102 PROTEIN YRAN"/>
    <property type="match status" value="1"/>
</dbReference>
<dbReference type="RefSeq" id="WP_069799859.1">
    <property type="nucleotide sequence ID" value="NZ_CP034157.1"/>
</dbReference>
<evidence type="ECO:0000313" key="4">
    <source>
        <dbReference type="Proteomes" id="UP000095601"/>
    </source>
</evidence>
<dbReference type="GO" id="GO:0003676">
    <property type="term" value="F:nucleic acid binding"/>
    <property type="evidence" value="ECO:0007669"/>
    <property type="project" value="InterPro"/>
</dbReference>
<evidence type="ECO:0000256" key="2">
    <source>
        <dbReference type="HAMAP-Rule" id="MF_00048"/>
    </source>
</evidence>
<keyword evidence="4" id="KW-1185">Reference proteome</keyword>
<dbReference type="OrthoDB" id="9802516at2"/>
<dbReference type="KEGG" id="cnr:EB819_11255"/>
<name>A0A1E5UCG2_9FLAO</name>
<dbReference type="InterPro" id="IPR011856">
    <property type="entry name" value="tRNA_endonuc-like_dom_sf"/>
</dbReference>
<proteinExistence type="inferred from homology"/>
<dbReference type="AlphaFoldDB" id="A0A1E5UCG2"/>
<dbReference type="Gene3D" id="3.40.1350.10">
    <property type="match status" value="1"/>
</dbReference>
<evidence type="ECO:0000313" key="3">
    <source>
        <dbReference type="EMBL" id="OEL10599.1"/>
    </source>
</evidence>
<comment type="similarity">
    <text evidence="1 2">Belongs to the UPF0102 family.</text>
</comment>
<dbReference type="PANTHER" id="PTHR34039">
    <property type="entry name" value="UPF0102 PROTEIN YRAN"/>
    <property type="match status" value="1"/>
</dbReference>
<dbReference type="InterPro" id="IPR011335">
    <property type="entry name" value="Restrct_endonuc-II-like"/>
</dbReference>
<sequence>MAEHNDFGKLAEELAEQFLVEKNYKILAKNFRFQKAEVDIITEFGGKIVVIEVKARGTDIFMEPHEAVTKKKIKSIVSATDEYLKSLNIDKEVRFDIISVLPDETGKLKISHLEDAFEAFDAN</sequence>
<reference evidence="3 4" key="1">
    <citation type="submission" date="2016-09" db="EMBL/GenBank/DDBJ databases">
        <authorList>
            <person name="Capua I."/>
            <person name="De Benedictis P."/>
            <person name="Joannis T."/>
            <person name="Lombin L.H."/>
            <person name="Cattoli G."/>
        </authorList>
    </citation>
    <scope>NUCLEOTIDE SEQUENCE [LARGE SCALE GENOMIC DNA]</scope>
    <source>
        <strain evidence="3 4">NRS-1</strain>
    </source>
</reference>